<sequence>MDPQSVSCTDQPRSTMQTLEQLDCCVAIRVAQVVKEVCIHQQGGLANADLVSRTACWAITFITDDPFYREYYYWLTIHQLSTYYTHSHHLPRGSSATATSMPTPPPTPGPQEAPCSPLTTSDVSSDGGGIPRMACHHCQRTFSRKDALKRHLKRTCTYNKKGYTSQHVFSAFE</sequence>
<name>A0AAD7XZN5_9FUNG</name>
<evidence type="ECO:0000256" key="1">
    <source>
        <dbReference type="PROSITE-ProRule" id="PRU00042"/>
    </source>
</evidence>
<protein>
    <recommendedName>
        <fullName evidence="3">C2H2-type domain-containing protein</fullName>
    </recommendedName>
</protein>
<evidence type="ECO:0000313" key="4">
    <source>
        <dbReference type="EMBL" id="KAJ8660365.1"/>
    </source>
</evidence>
<dbReference type="EMBL" id="JARTCD010000013">
    <property type="protein sequence ID" value="KAJ8660365.1"/>
    <property type="molecule type" value="Genomic_DNA"/>
</dbReference>
<evidence type="ECO:0000256" key="2">
    <source>
        <dbReference type="SAM" id="MobiDB-lite"/>
    </source>
</evidence>
<organism evidence="4 5">
    <name type="scientific">Lichtheimia ornata</name>
    <dbReference type="NCBI Taxonomy" id="688661"/>
    <lineage>
        <taxon>Eukaryota</taxon>
        <taxon>Fungi</taxon>
        <taxon>Fungi incertae sedis</taxon>
        <taxon>Mucoromycota</taxon>
        <taxon>Mucoromycotina</taxon>
        <taxon>Mucoromycetes</taxon>
        <taxon>Mucorales</taxon>
        <taxon>Lichtheimiaceae</taxon>
        <taxon>Lichtheimia</taxon>
    </lineage>
</organism>
<evidence type="ECO:0000259" key="3">
    <source>
        <dbReference type="PROSITE" id="PS50157"/>
    </source>
</evidence>
<evidence type="ECO:0000313" key="5">
    <source>
        <dbReference type="Proteomes" id="UP001234581"/>
    </source>
</evidence>
<dbReference type="Proteomes" id="UP001234581">
    <property type="component" value="Unassembled WGS sequence"/>
</dbReference>
<keyword evidence="1" id="KW-0863">Zinc-finger</keyword>
<feature type="region of interest" description="Disordered" evidence="2">
    <location>
        <begin position="93"/>
        <end position="124"/>
    </location>
</feature>
<feature type="compositionally biased region" description="Pro residues" evidence="2">
    <location>
        <begin position="102"/>
        <end position="111"/>
    </location>
</feature>
<dbReference type="Gene3D" id="3.30.160.60">
    <property type="entry name" value="Classic Zinc Finger"/>
    <property type="match status" value="1"/>
</dbReference>
<dbReference type="RefSeq" id="XP_058345278.1">
    <property type="nucleotide sequence ID" value="XM_058483889.1"/>
</dbReference>
<dbReference type="AlphaFoldDB" id="A0AAD7XZN5"/>
<dbReference type="PROSITE" id="PS50157">
    <property type="entry name" value="ZINC_FINGER_C2H2_2"/>
    <property type="match status" value="1"/>
</dbReference>
<dbReference type="GO" id="GO:0008270">
    <property type="term" value="F:zinc ion binding"/>
    <property type="evidence" value="ECO:0007669"/>
    <property type="project" value="UniProtKB-KW"/>
</dbReference>
<keyword evidence="1" id="KW-0862">Zinc</keyword>
<dbReference type="GeneID" id="83211235"/>
<dbReference type="SUPFAM" id="SSF57667">
    <property type="entry name" value="beta-beta-alpha zinc fingers"/>
    <property type="match status" value="1"/>
</dbReference>
<dbReference type="InterPro" id="IPR013087">
    <property type="entry name" value="Znf_C2H2_type"/>
</dbReference>
<proteinExistence type="predicted"/>
<dbReference type="InterPro" id="IPR036236">
    <property type="entry name" value="Znf_C2H2_sf"/>
</dbReference>
<keyword evidence="1" id="KW-0479">Metal-binding</keyword>
<accession>A0AAD7XZN5</accession>
<keyword evidence="5" id="KW-1185">Reference proteome</keyword>
<comment type="caution">
    <text evidence="4">The sequence shown here is derived from an EMBL/GenBank/DDBJ whole genome shotgun (WGS) entry which is preliminary data.</text>
</comment>
<gene>
    <name evidence="4" type="ORF">O0I10_003822</name>
</gene>
<reference evidence="4 5" key="1">
    <citation type="submission" date="2023-03" db="EMBL/GenBank/DDBJ databases">
        <title>Genome sequence of Lichtheimia ornata CBS 291.66.</title>
        <authorList>
            <person name="Mohabir J.T."/>
            <person name="Shea T.P."/>
            <person name="Kurbessoian T."/>
            <person name="Berby B."/>
            <person name="Fontaine J."/>
            <person name="Livny J."/>
            <person name="Gnirke A."/>
            <person name="Stajich J.E."/>
            <person name="Cuomo C.A."/>
        </authorList>
    </citation>
    <scope>NUCLEOTIDE SEQUENCE [LARGE SCALE GENOMIC DNA]</scope>
    <source>
        <strain evidence="4">CBS 291.66</strain>
    </source>
</reference>
<feature type="domain" description="C2H2-type" evidence="3">
    <location>
        <begin position="133"/>
        <end position="161"/>
    </location>
</feature>